<comment type="caution">
    <text evidence="1">The sequence shown here is derived from an EMBL/GenBank/DDBJ whole genome shotgun (WGS) entry which is preliminary data.</text>
</comment>
<organism evidence="1 2">
    <name type="scientific">Candidatus Berkelbacteria bacterium CG10_big_fil_rev_8_21_14_0_10_41_12</name>
    <dbReference type="NCBI Taxonomy" id="1974513"/>
    <lineage>
        <taxon>Bacteria</taxon>
        <taxon>Candidatus Berkelbacteria</taxon>
    </lineage>
</organism>
<gene>
    <name evidence="1" type="ORF">COT77_00045</name>
</gene>
<dbReference type="SUPFAM" id="SSF158446">
    <property type="entry name" value="IVS-encoded protein-like"/>
    <property type="match status" value="1"/>
</dbReference>
<evidence type="ECO:0000313" key="1">
    <source>
        <dbReference type="EMBL" id="PIT97709.1"/>
    </source>
</evidence>
<protein>
    <recommendedName>
        <fullName evidence="3">Four helix bundle protein</fullName>
    </recommendedName>
</protein>
<dbReference type="Pfam" id="PF05635">
    <property type="entry name" value="23S_rRNA_IVP"/>
    <property type="match status" value="1"/>
</dbReference>
<dbReference type="InterPro" id="IPR036583">
    <property type="entry name" value="23S_rRNA_IVS_sf"/>
</dbReference>
<evidence type="ECO:0008006" key="3">
    <source>
        <dbReference type="Google" id="ProtNLM"/>
    </source>
</evidence>
<dbReference type="NCBIfam" id="TIGR02436">
    <property type="entry name" value="four helix bundle protein"/>
    <property type="match status" value="1"/>
</dbReference>
<proteinExistence type="predicted"/>
<dbReference type="PANTHER" id="PTHR38471">
    <property type="entry name" value="FOUR HELIX BUNDLE PROTEIN"/>
    <property type="match status" value="1"/>
</dbReference>
<reference evidence="2" key="1">
    <citation type="submission" date="2017-09" db="EMBL/GenBank/DDBJ databases">
        <title>Depth-based differentiation of microbial function through sediment-hosted aquifers and enrichment of novel symbionts in the deep terrestrial subsurface.</title>
        <authorList>
            <person name="Probst A.J."/>
            <person name="Ladd B."/>
            <person name="Jarett J.K."/>
            <person name="Geller-Mcgrath D.E."/>
            <person name="Sieber C.M.K."/>
            <person name="Emerson J.B."/>
            <person name="Anantharaman K."/>
            <person name="Thomas B.C."/>
            <person name="Malmstrom R."/>
            <person name="Stieglmeier M."/>
            <person name="Klingl A."/>
            <person name="Woyke T."/>
            <person name="Ryan C.M."/>
            <person name="Banfield J.F."/>
        </authorList>
    </citation>
    <scope>NUCLEOTIDE SEQUENCE [LARGE SCALE GENOMIC DNA]</scope>
</reference>
<evidence type="ECO:0000313" key="2">
    <source>
        <dbReference type="Proteomes" id="UP000228596"/>
    </source>
</evidence>
<name>A0A2M6WY51_9BACT</name>
<dbReference type="Proteomes" id="UP000228596">
    <property type="component" value="Unassembled WGS sequence"/>
</dbReference>
<accession>A0A2M6WY51</accession>
<dbReference type="EMBL" id="PEZV01000001">
    <property type="protein sequence ID" value="PIT97709.1"/>
    <property type="molecule type" value="Genomic_DNA"/>
</dbReference>
<dbReference type="AlphaFoldDB" id="A0A2M6WY51"/>
<dbReference type="PANTHER" id="PTHR38471:SF2">
    <property type="entry name" value="FOUR HELIX BUNDLE PROTEIN"/>
    <property type="match status" value="1"/>
</dbReference>
<dbReference type="InterPro" id="IPR012657">
    <property type="entry name" value="23S_rRNA-intervening_sequence"/>
</dbReference>
<dbReference type="Gene3D" id="1.20.1440.60">
    <property type="entry name" value="23S rRNA-intervening sequence"/>
    <property type="match status" value="1"/>
</dbReference>
<sequence>MKDFYQLKAWEKSHQLTILIYKITKDFPKEEKYGLTDQLRRAASSAGASLAS</sequence>